<feature type="compositionally biased region" description="Polar residues" evidence="1">
    <location>
        <begin position="77"/>
        <end position="109"/>
    </location>
</feature>
<feature type="region of interest" description="Disordered" evidence="1">
    <location>
        <begin position="920"/>
        <end position="969"/>
    </location>
</feature>
<feature type="compositionally biased region" description="Low complexity" evidence="1">
    <location>
        <begin position="1275"/>
        <end position="1284"/>
    </location>
</feature>
<keyword evidence="3" id="KW-1185">Reference proteome</keyword>
<feature type="compositionally biased region" description="Polar residues" evidence="1">
    <location>
        <begin position="1075"/>
        <end position="1085"/>
    </location>
</feature>
<accession>A0ABM5HXI8</accession>
<feature type="compositionally biased region" description="Basic and acidic residues" evidence="1">
    <location>
        <begin position="1011"/>
        <end position="1023"/>
    </location>
</feature>
<feature type="compositionally biased region" description="Polar residues" evidence="1">
    <location>
        <begin position="1292"/>
        <end position="1305"/>
    </location>
</feature>
<feature type="region of interest" description="Disordered" evidence="1">
    <location>
        <begin position="1008"/>
        <end position="1091"/>
    </location>
</feature>
<protein>
    <recommendedName>
        <fullName evidence="4">Titin-like</fullName>
    </recommendedName>
</protein>
<organism evidence="2 3">
    <name type="scientific">Drosophila rhopaloa</name>
    <name type="common">Fruit fly</name>
    <dbReference type="NCBI Taxonomy" id="1041015"/>
    <lineage>
        <taxon>Eukaryota</taxon>
        <taxon>Metazoa</taxon>
        <taxon>Ecdysozoa</taxon>
        <taxon>Arthropoda</taxon>
        <taxon>Hexapoda</taxon>
        <taxon>Insecta</taxon>
        <taxon>Pterygota</taxon>
        <taxon>Neoptera</taxon>
        <taxon>Endopterygota</taxon>
        <taxon>Diptera</taxon>
        <taxon>Brachycera</taxon>
        <taxon>Muscomorpha</taxon>
        <taxon>Ephydroidea</taxon>
        <taxon>Drosophilidae</taxon>
        <taxon>Drosophila</taxon>
        <taxon>Sophophora</taxon>
    </lineage>
</organism>
<feature type="compositionally biased region" description="Pro residues" evidence="1">
    <location>
        <begin position="1321"/>
        <end position="1347"/>
    </location>
</feature>
<feature type="region of interest" description="Disordered" evidence="1">
    <location>
        <begin position="73"/>
        <end position="109"/>
    </location>
</feature>
<reference evidence="2" key="2">
    <citation type="submission" date="2025-05" db="UniProtKB">
        <authorList>
            <consortium name="EnsemblMetazoa"/>
        </authorList>
    </citation>
    <scope>IDENTIFICATION</scope>
</reference>
<feature type="region of interest" description="Disordered" evidence="1">
    <location>
        <begin position="1445"/>
        <end position="1523"/>
    </location>
</feature>
<evidence type="ECO:0008006" key="4">
    <source>
        <dbReference type="Google" id="ProtNLM"/>
    </source>
</evidence>
<dbReference type="Proteomes" id="UP001652680">
    <property type="component" value="Unassembled WGS sequence"/>
</dbReference>
<evidence type="ECO:0000256" key="1">
    <source>
        <dbReference type="SAM" id="MobiDB-lite"/>
    </source>
</evidence>
<dbReference type="EnsemblMetazoa" id="XM_017131343.2">
    <property type="protein sequence ID" value="XP_016986832.2"/>
    <property type="gene ID" value="LOC108049937"/>
</dbReference>
<feature type="compositionally biased region" description="Basic and acidic residues" evidence="1">
    <location>
        <begin position="1478"/>
        <end position="1520"/>
    </location>
</feature>
<sequence length="1678" mass="187540">MAENMYNPQPNSSVINNYQQDLQEFSYGDARYQRERDPRLRAWNGNRRATPTRRPWIPYPRNTPHHQRVFSMPTPNPSQYSPPNSLAYTPTNPPASSLPYTPPHSTSDSSAYCPAPLKPVHFGTTPGYYYHGCWYNSELPRAMPTDPQQVAQQPAMYMMTQQQPPLQPVARDPNGYIVTQQPSQPVPRAPQQPEIYLINEQQPHLVAGDPNGYMVTQQPPQPMARAPQQQEIYLMNEQQSQPREGFMVNQQPPQPVAKAPQQPELYLMTEQQLQPVARDPNGYIVTQQPSQPVPRAPQQPEIYLMNEQQPQLVAGDPNGYMVTQQPPQPVARAPQQQEIYLMNEQQSQPRDGFMVNQQPPQPVVRAFKQPEIYVTIQHKPQGYPHDYMVNQQSPQPVATASKQPEIYVTIQHKPQVDPHGYIVTQQTPQPVARACQQPELYSTIEQQPRRDARDPIGYMVTQQPPQPVARAPQQPEYLMTEQPPQPVIYLMTNKPQVQAPPAPSEIRPEVQLPPVSEILLAPSVSVTTTGDKLIIDFKQQYSYRSVPENRDPVGDRVIRSQFPCHQSRLNHCLGHHKNETENVETSDHSSIAMTGLPAPEPIQPEMVQQPANMIQDPNLSLNTEELETGPTEVGNQSGNLTVTQVEVGQMQVMQEEHSDTTAPHLSLMHQERPTILNLSDQNATFEMEHQVDTVHQDLNQEATLEISESAMVIMKEPLNNSAPLPDQMMEPSITAAIPGSIEQAHINCSVSEQNAQLHITHSLPESIPPLEVTAVLSDPTKAQVIAAVPEAIEKSQISDLKSEQVPKTLVPQISQSNITEPLAEKIPQPIKLSTAALLDPQQQAQIIAPTPEPIEKGHTLASKSQKIPKAHALQISQLIINEHVAEKIPQPTIPASSLEPIKQANITTNLSKNIQKSVQMPKAYSTPSPKKNEPVVHVPQWPPLGSRLRTKVTPKQGPVPPGNSFQKQESTDHLLKYMHHSHENRMSQPTMVPKIPPTDAKRNVLQQKNDVNSEKQGIKEKSQKPNIAKTELQSPKSSQSNPEAFSSTQQDKQPLISLANNSSKSSPLGKKKVTAPQSHLPLNSQHKYKEPGTDAMLRVSNMFELLDEPEVNIKYNLQEDGLNENVDLQRATKSKKMKRRLKKEDTDRKNLLKAKKKAAKEMADKEREAKENKAKENKAKENKAKENKAQENKAKENKAEENKAKEREAKDLNSSIPKSDKRNPKDQQPKASKLENIKPEDLQPKVQKADELKLENPKPKDQKVAPDQKPEEPKPSSSKQPPSKETLKKYSKITSQGELIKNTGTHLVLHENVGRKLVPEPAGPPSPPSPPQPRPGAPPPNPQPAPAANPELMEPRRKTPSPRSNELQSLPNSKCSKFISAVREAGAVQNRTNSNKRELFENRKAAKNTHTPILYLRPNIPAANDQAQNQVKQADTAKELLQTAKSNLNRESPVLRLRNPSPVEGPSEPDVGSQDQVLTEKSEKSEESDKLVKSDQSDKLEKSEKSDKLEKSDNSDKVKDNNTPFIFNPTATYCIGSSLGGRLQDVANPIPIVFKLPDFESNESKLWQSNNGFREMFSAQVNTCPPTGEGAQINTPLESTPPFTGEGAQVNTPLPSGGAKLKSVSEAKRRRALKRDFWRKGPPCIERFIPYLRLQASLAPTRAVQSNKFNPPNKIHEK</sequence>
<feature type="compositionally biased region" description="Polar residues" evidence="1">
    <location>
        <begin position="1031"/>
        <end position="1066"/>
    </location>
</feature>
<feature type="region of interest" description="Disordered" evidence="1">
    <location>
        <begin position="1126"/>
        <end position="1421"/>
    </location>
</feature>
<feature type="compositionally biased region" description="Polar residues" evidence="1">
    <location>
        <begin position="1361"/>
        <end position="1375"/>
    </location>
</feature>
<feature type="compositionally biased region" description="Basic residues" evidence="1">
    <location>
        <begin position="1132"/>
        <end position="1141"/>
    </location>
</feature>
<feature type="compositionally biased region" description="Basic and acidic residues" evidence="1">
    <location>
        <begin position="1395"/>
        <end position="1404"/>
    </location>
</feature>
<evidence type="ECO:0000313" key="3">
    <source>
        <dbReference type="Proteomes" id="UP001652680"/>
    </source>
</evidence>
<evidence type="ECO:0000313" key="2">
    <source>
        <dbReference type="EnsemblMetazoa" id="XP_016986832.2"/>
    </source>
</evidence>
<dbReference type="RefSeq" id="XP_016986832.2">
    <property type="nucleotide sequence ID" value="XM_017131343.2"/>
</dbReference>
<feature type="compositionally biased region" description="Basic and acidic residues" evidence="1">
    <location>
        <begin position="1159"/>
        <end position="1211"/>
    </location>
</feature>
<feature type="compositionally biased region" description="Basic and acidic residues" evidence="1">
    <location>
        <begin position="1218"/>
        <end position="1274"/>
    </location>
</feature>
<name>A0ABM5HXI8_DRORH</name>
<proteinExistence type="predicted"/>
<reference evidence="3" key="1">
    <citation type="journal article" date="2021" name="Elife">
        <title>Highly contiguous assemblies of 101 drosophilid genomes.</title>
        <authorList>
            <person name="Kim B.Y."/>
            <person name="Wang J.R."/>
            <person name="Miller D.E."/>
            <person name="Barmina O."/>
            <person name="Delaney E."/>
            <person name="Thompson A."/>
            <person name="Comeault A.A."/>
            <person name="Peede D."/>
            <person name="D'Agostino E.R."/>
            <person name="Pelaez J."/>
            <person name="Aguilar J.M."/>
            <person name="Haji D."/>
            <person name="Matsunaga T."/>
            <person name="Armstrong E.E."/>
            <person name="Zych M."/>
            <person name="Ogawa Y."/>
            <person name="Stamenkovic-Radak M."/>
            <person name="Jelic M."/>
            <person name="Veselinovic M.S."/>
            <person name="Tanaskovic M."/>
            <person name="Eric P."/>
            <person name="Gao J.J."/>
            <person name="Katoh T.K."/>
            <person name="Toda M.J."/>
            <person name="Watabe H."/>
            <person name="Watada M."/>
            <person name="Davis J.S."/>
            <person name="Moyle L.C."/>
            <person name="Manoli G."/>
            <person name="Bertolini E."/>
            <person name="Kostal V."/>
            <person name="Hawley R.S."/>
            <person name="Takahashi A."/>
            <person name="Jones C.D."/>
            <person name="Price D.K."/>
            <person name="Whiteman N."/>
            <person name="Kopp A."/>
            <person name="Matute D.R."/>
            <person name="Petrov D.A."/>
        </authorList>
    </citation>
    <scope>NUCLEOTIDE SEQUENCE [LARGE SCALE GENOMIC DNA]</scope>
</reference>
<feature type="compositionally biased region" description="Basic and acidic residues" evidence="1">
    <location>
        <begin position="1308"/>
        <end position="1318"/>
    </location>
</feature>
<dbReference type="GeneID" id="108049937"/>